<reference evidence="1" key="1">
    <citation type="submission" date="2023-02" db="EMBL/GenBank/DDBJ databases">
        <title>Description of Herbaspirillum huttiense subsp. nephrolepsisexaltata and Herbaspirillum huttiense subsp. lycopersicon.</title>
        <authorList>
            <person name="Poudel M."/>
            <person name="Sharma A."/>
            <person name="Goss E."/>
            <person name="Tapia J.H."/>
            <person name="Harmon C.M."/>
            <person name="Jones J.B."/>
        </authorList>
    </citation>
    <scope>NUCLEOTIDE SEQUENCE</scope>
    <source>
        <strain evidence="1">NC40101</strain>
    </source>
</reference>
<evidence type="ECO:0000313" key="1">
    <source>
        <dbReference type="EMBL" id="MDT0337432.1"/>
    </source>
</evidence>
<gene>
    <name evidence="1" type="ORF">RJN63_11380</name>
</gene>
<protein>
    <submittedName>
        <fullName evidence="1">Uncharacterized protein</fullName>
    </submittedName>
</protein>
<organism evidence="1">
    <name type="scientific">Herbaspirillum huttiense subsp. nephrolepidis</name>
    <dbReference type="NCBI Taxonomy" id="3075126"/>
    <lineage>
        <taxon>Bacteria</taxon>
        <taxon>Pseudomonadati</taxon>
        <taxon>Pseudomonadota</taxon>
        <taxon>Betaproteobacteria</taxon>
        <taxon>Burkholderiales</taxon>
        <taxon>Oxalobacteraceae</taxon>
        <taxon>Herbaspirillum</taxon>
    </lineage>
</organism>
<comment type="caution">
    <text evidence="1">The sequence shown here is derived from an EMBL/GenBank/DDBJ whole genome shotgun (WGS) entry which is preliminary data.</text>
</comment>
<dbReference type="AlphaFoldDB" id="A0AAE4G7X5"/>
<name>A0AAE4G7X5_9BURK</name>
<dbReference type="RefSeq" id="WP_284076900.1">
    <property type="nucleotide sequence ID" value="NZ_JAVLSM010000007.1"/>
</dbReference>
<accession>A0AAE4G7X5</accession>
<sequence length="183" mass="20908">MDKDATLAKVAATRVWNILVAQFGAVNTPENFQAFLAKIAGQVAGQQLTGRRGLRSPQHWSLADLLEAAGASRLGSREELVDDATHQLWENLRRYWVSGLLVDNVLVRQAKEKAHHWMRQPGNETGRMYHLVLIGKHYEQHWVNAAWRRAKALNDVPAQELGRLLMALTLDERRRVCEEWNLK</sequence>
<proteinExistence type="predicted"/>
<dbReference type="EMBL" id="JAVRAA010000005">
    <property type="protein sequence ID" value="MDT0337432.1"/>
    <property type="molecule type" value="Genomic_DNA"/>
</dbReference>